<dbReference type="EMBL" id="JQIF01000023">
    <property type="protein sequence ID" value="KGJ54075.1"/>
    <property type="molecule type" value="Genomic_DNA"/>
</dbReference>
<proteinExistence type="predicted"/>
<dbReference type="RefSeq" id="WP_008727631.1">
    <property type="nucleotide sequence ID" value="NZ_JQIF01000023.1"/>
</dbReference>
<protein>
    <recommendedName>
        <fullName evidence="3">HK97 gp10 family phage protein</fullName>
    </recommendedName>
</protein>
<evidence type="ECO:0008006" key="3">
    <source>
        <dbReference type="Google" id="ProtNLM"/>
    </source>
</evidence>
<dbReference type="Proteomes" id="UP000030008">
    <property type="component" value="Unassembled WGS sequence"/>
</dbReference>
<reference evidence="1 2" key="1">
    <citation type="submission" date="2014-08" db="EMBL/GenBank/DDBJ databases">
        <title>Clostridium innocuum, an unnegligible vancomycin-resistant pathogen causing extra-intestinal infections.</title>
        <authorList>
            <person name="Feng Y."/>
            <person name="Chiu C.-H."/>
        </authorList>
    </citation>
    <scope>NUCLEOTIDE SEQUENCE [LARGE SCALE GENOMIC DNA]</scope>
    <source>
        <strain evidence="1 2">AN88</strain>
    </source>
</reference>
<sequence>MAKIQNKGLNDYIKAMQRLKKGSEDIVRKGIYDGAGILADGLKQETKKLPTDNAYGTSDDPLKGISNRQKADLIDSMGIAPIREDGDYVHAKIGWDGYGRTKTKKYPEGVPNQLLVRSVNSGTSFRKKNPFVNRAVTKNKKTAVKAMADTIENEIKKEMK</sequence>
<dbReference type="AlphaFoldDB" id="A0A099I8N9"/>
<comment type="caution">
    <text evidence="1">The sequence shown here is derived from an EMBL/GenBank/DDBJ whole genome shotgun (WGS) entry which is preliminary data.</text>
</comment>
<evidence type="ECO:0000313" key="1">
    <source>
        <dbReference type="EMBL" id="KGJ54075.1"/>
    </source>
</evidence>
<gene>
    <name evidence="1" type="ORF">CIAN88_05905</name>
</gene>
<organism evidence="1 2">
    <name type="scientific">Clostridium innocuum</name>
    <dbReference type="NCBI Taxonomy" id="1522"/>
    <lineage>
        <taxon>Bacteria</taxon>
        <taxon>Bacillati</taxon>
        <taxon>Bacillota</taxon>
        <taxon>Clostridia</taxon>
        <taxon>Eubacteriales</taxon>
        <taxon>Clostridiaceae</taxon>
        <taxon>Clostridium</taxon>
    </lineage>
</organism>
<evidence type="ECO:0000313" key="2">
    <source>
        <dbReference type="Proteomes" id="UP000030008"/>
    </source>
</evidence>
<name>A0A099I8N9_CLOIN</name>
<accession>A0A099I8N9</accession>